<dbReference type="CTD" id="108718998"/>
<proteinExistence type="predicted"/>
<keyword evidence="2" id="KW-0378">Hydrolase</keyword>
<dbReference type="Xenbase" id="XB-GENE-17337552">
    <property type="gene designation" value="trank1.L"/>
</dbReference>
<organism evidence="9">
    <name type="scientific">Xenopus laevis</name>
    <name type="common">African clawed frog</name>
    <dbReference type="NCBI Taxonomy" id="8355"/>
    <lineage>
        <taxon>Eukaryota</taxon>
        <taxon>Metazoa</taxon>
        <taxon>Chordata</taxon>
        <taxon>Craniata</taxon>
        <taxon>Vertebrata</taxon>
        <taxon>Euteleostomi</taxon>
        <taxon>Amphibia</taxon>
        <taxon>Batrachia</taxon>
        <taxon>Anura</taxon>
        <taxon>Pipoidea</taxon>
        <taxon>Pipidae</taxon>
        <taxon>Xenopodinae</taxon>
        <taxon>Xenopus</taxon>
        <taxon>Xenopus</taxon>
    </lineage>
</organism>
<keyword evidence="3" id="KW-0347">Helicase</keyword>
<dbReference type="KEGG" id="xla:108718998"/>
<feature type="coiled-coil region" evidence="5">
    <location>
        <begin position="2862"/>
        <end position="2889"/>
    </location>
</feature>
<evidence type="ECO:0000256" key="1">
    <source>
        <dbReference type="ARBA" id="ARBA00022741"/>
    </source>
</evidence>
<evidence type="ECO:0000313" key="10">
    <source>
        <dbReference type="RefSeq" id="XP_018123058.1"/>
    </source>
</evidence>
<dbReference type="InterPro" id="IPR013986">
    <property type="entry name" value="DExx_box_DNA_helicase_dom_sf"/>
</dbReference>
<dbReference type="OMA" id="SQCEVEP"/>
<evidence type="ECO:0000256" key="4">
    <source>
        <dbReference type="ARBA" id="ARBA00022840"/>
    </source>
</evidence>
<name>A0A1L8FWT7_XENLA</name>
<evidence type="ECO:0000313" key="11">
    <source>
        <dbReference type="RefSeq" id="XP_018123059.1"/>
    </source>
</evidence>
<feature type="compositionally biased region" description="Polar residues" evidence="6">
    <location>
        <begin position="675"/>
        <end position="691"/>
    </location>
</feature>
<evidence type="ECO:0000256" key="3">
    <source>
        <dbReference type="ARBA" id="ARBA00022806"/>
    </source>
</evidence>
<evidence type="ECO:0000313" key="9">
    <source>
        <dbReference type="RefSeq" id="XP_018123056.1"/>
    </source>
</evidence>
<sequence>MNFRGGQFMIDHRQIAENLKLQGNDFYKNGHYIKACQTYDEAIGFISQIIHLGNFQRELSVLWYNRANALFKLEKWQEALMSANQSITLDHRYVKAYYRSGCCFLKLFDTRSALMMFSDGLSMLSGTSEIESIADFLNGVFQTFEESDFDPMFLRIFDRILKEKYSKQIWKMLIERLVNKKMFKSCLFLMECRDKLPKDICDLRMSLKGIFETYANSTWCRNTKSITDLVQWLTTMGANVESTNYPLHAIINLCIKSDNCNLFNQILRNKPSLREKINQKDKDGRTLLHIVAFSCTSTSGYTMKRQANDIKMLLDYGSDPSIPDQQQMYVSDILKRSKNFKAESIIKKHLENLSCHPSQTKDIEATLSEKQKLPPQEEMSLSLENAVEQFMYFCKQESVPAPNLLKHKKVKSFLHILSTVKDIPPGLVCDIPESVVQDLITQLLMQQRWQEVLLLLTGAVDGTPAGESKGLLKRCPLPDINIGHVVHHLSRKSEVRLPLVKLLLDQGVSPDGVGALCEPPMCTCLKNNDFALAYLLLKAGVTPQNISLNQGDTPLHAAAYIALCRKDDYGIMIMKHLLDLYSSEPLEYSYLNPNIQDSNGDTIMHMVFQSLYQKQYRAVIELLSKFDIKLTIKNKLGKDARHRIKDKDAHYIAWNEASKKNKQDLPCTSLKPKKTSSNGNKPQTKLQTKSSPPLAAIENSDISSAETDINVDKQVLVNPPVLNMVNTIKPMTAKDILSQAIQDLIKGMDFTRAPTESRILTSTVSSTTKDNLISLCSNDTQSQSEDFCEDEQAVNYVTEFDDNEHESNLLEDDLDISKTDFGNMTWEIECAPEALKKLGSKAVPQYMKNKIILSIQKLGNGEWTRSLHKQLKYLKCDIKLFEVKLDKGARMLWELAIDFSPRCSEKPETIMGDESSSNASNKTGRVYTEIIRIWDIVLDHCKLSSAIDVICHAYNRGLTCILRKKLKGITKSHLFSNVEKRVPLCFVEDIELETNMIHVIPNYFPPASAAETEYSIMKFHSFSTDMALNILNNISTRVEYPFRVGELEYAVIDLNPKPMEAIILIGRSGTGKTTCCLYRLWKKFHSYWEKAELIGGPWLVKQTWQRRNFDENVENGDTEDEDTTDTEEMDSTEEEQISLEQDSLNTDETLSEYEDEKDPCKLEHFHPIFITKNHVLCQEVQRNFCELSKSTKATNHFRPAESNIYRLQDLKDEHFPLFVTSQQLLLLLDASMSDPFFPRNEDGSLKRSIIGWSSSDEIDIPDLMRDYDEDDGELDNEKEETVCELKERDPRVFVTFELFAGELWPQMVKGKTTYNAALVWKEIKSFLKGSFEALSCHQGKLTEDEYYKLGKKRAPNFQEDRKEIYHLFSMYEQIKSKKGYFDEEDVLYHLSCQLSKLEDLPWSIHELYGDEIQDFTQAELSLLMRCINDPNSMFLTGDTAQSIMKGVSFRFSDLRSLFYYANKNAKSDRKKCFVRKPKRIYQLYQNYRSHSGILHLASGVVDLLQYFFPESFDRLPRDCGLFDGPKPTVLESCSVSDLAILLRGNKRKAQPIEFGAHQVILVKNESAKEKIPEELSLALVLTIYEAKGLEFDDVLLYNFFTDSEASKEWRIISSFMPESHSDVESKPLIEISMDKVCMPVSRQLKMNPELHKMLNGELKQLYTAVTRARVNLWIFDESQEKRAPAFGFFIKGNFVEVVRTDENKDLDDNMFVRTSTKDEWISRGDYYASHKCWKVAAKCYQKGEATDKEKLAFAHDAVLHLQTKKASAREKQMEFLRLAKTYMECREPKLAVKCLAFAKEFHLCGELCRKLGKNKDAAYFFKKIQNNVIAAQCFEAAGELEMALNLYRQEKMYEAAVLMLEKHKKNPNLHVPFTAKHFYLEAAANLFTNNKIKKMNEILANLDVEDQLVFLKKHKRWSEAASLLKKHGRCEEAAFLMRDHGKLLEAADLTMNKEFRALCLLAAARCQINDCDVSNEIGDTIAEAMQIFKEIHNGIGVAEATLLEGIMTKDFGKLHSSFQSFVRQFHCAGAVEALCECIKCDEFNQKLLFLAASGLQHLITLLKALKAPKTNADRENVKSCLEFFGVVQKEEDTCKILQHEGSRIFQIFTEENFDIKDRNIELNIIKSLLERHFLKRLCNISAKVLGNVYPESDICPKFIAGLDCTDENCQDFHRPVLQHEFKRMLLSKRNLTTISGLLLDARHLSKEFASELQEILGADVFRFPRSLLNLLFPKHFHLRILSENKGVCKIFEEIRRNFPKPCINMLTEYGKSLFKEKDDSERRASTDLWLKAMCIFSLSSCYPDELKCLLDEVEVKFNRDYMPQSKYRHEAKEDGRRLKGLDVKYGMLKPDVSSGSLKDRHIHFFRLFQSSVDQLYILKNPESSKTHFFRFLNYIVKKSICPLIPNIGNSVMLLEFQFIFCCVVLMRLSPSIRVLLPKSYISVLHHWESMFGRKGKSVVKDTYSILMEYKPRNEKQAIGNFKYHLTYLAKVLCGAEEHNFNVLLDAFRDIDCIYSGEAERTLVLYLVMMVNVKGVMNSQTDIILKNNFPFIQQELKNQKEMFPSKVPERLLNTVNNLPDNAEEIVNFLQNLLSQRDEERLVDCCWRWDGAFFKGSVRGIFYDDKFKFKEFANVQHIKQDFESPYFEDGQEYFPEEKVDIVATLVSQVQQKHSAMQQFHELLIFVCFCIKWKRASLHAKKRRMEESTPDSFKIAGIDTTQCDLCGVKFSLSPTLFSAPTEEYEEETVSPTTNEIENSGYLESLVVPNISMTYENHINLETHCHQMQAYNNYLQFYKLKVNAVLSEAKSLVQSMKQMTDDQLATELNLEQTKIKNKMKDIVDRMEDIYERKKWSEAEMLMESPLQALESTLSEAQSVLNKAEQHMANQEGLQKKDLFDHEIDYDFEELWSKKTKKAKKKGKRH</sequence>
<dbReference type="Pfam" id="PF00580">
    <property type="entry name" value="UvrD-helicase"/>
    <property type="match status" value="1"/>
</dbReference>
<dbReference type="Gene3D" id="1.25.40.10">
    <property type="entry name" value="Tetratricopeptide repeat domain"/>
    <property type="match status" value="1"/>
</dbReference>
<feature type="region of interest" description="Disordered" evidence="6">
    <location>
        <begin position="663"/>
        <end position="695"/>
    </location>
</feature>
<dbReference type="Proteomes" id="UP000186698">
    <property type="component" value="Chromosome 6L"/>
</dbReference>
<dbReference type="STRING" id="8355.A0A1L8FWT7"/>
<keyword evidence="1" id="KW-0547">Nucleotide-binding</keyword>
<evidence type="ECO:0000259" key="7">
    <source>
        <dbReference type="Pfam" id="PF00580"/>
    </source>
</evidence>
<accession>A0A1L8FWT7</accession>
<dbReference type="AGR" id="Xenbase:XB-GENE-17337552"/>
<feature type="compositionally biased region" description="Polar residues" evidence="6">
    <location>
        <begin position="1138"/>
        <end position="1148"/>
    </location>
</feature>
<dbReference type="InterPro" id="IPR039904">
    <property type="entry name" value="TRANK1"/>
</dbReference>
<dbReference type="SUPFAM" id="SSF48452">
    <property type="entry name" value="TPR-like"/>
    <property type="match status" value="2"/>
</dbReference>
<dbReference type="PANTHER" id="PTHR21529:SF4">
    <property type="entry name" value="TPR AND ANKYRIN REPEAT-CONTAINING PROTEIN 1"/>
    <property type="match status" value="1"/>
</dbReference>
<dbReference type="RefSeq" id="XP_018123058.1">
    <property type="nucleotide sequence ID" value="XM_018267569.2"/>
</dbReference>
<dbReference type="SUPFAM" id="SSF48403">
    <property type="entry name" value="Ankyrin repeat"/>
    <property type="match status" value="1"/>
</dbReference>
<dbReference type="RefSeq" id="XP_018123056.1">
    <property type="nucleotide sequence ID" value="XM_018267567.2"/>
</dbReference>
<dbReference type="RefSeq" id="XP_018123059.1">
    <property type="nucleotide sequence ID" value="XM_018267570.2"/>
</dbReference>
<dbReference type="PANTHER" id="PTHR21529">
    <property type="entry name" value="MAMMARY TURMOR VIRUS RECEPTOR HOMOLOG 1, 2 MTVR1, 2"/>
    <property type="match status" value="1"/>
</dbReference>
<dbReference type="InterPro" id="IPR014016">
    <property type="entry name" value="UvrD-like_ATP-bd"/>
</dbReference>
<dbReference type="GO" id="GO:0005524">
    <property type="term" value="F:ATP binding"/>
    <property type="evidence" value="ECO:0007669"/>
    <property type="project" value="UniProtKB-KW"/>
</dbReference>
<feature type="compositionally biased region" description="Acidic residues" evidence="6">
    <location>
        <begin position="1111"/>
        <end position="1137"/>
    </location>
</feature>
<dbReference type="Bgee" id="108718998">
    <property type="expression patterns" value="Expressed in zone of skin and 15 other cell types or tissues"/>
</dbReference>
<dbReference type="PaxDb" id="8355-A0A1L8FWT7"/>
<dbReference type="Gene3D" id="3.40.50.300">
    <property type="entry name" value="P-loop containing nucleotide triphosphate hydrolases"/>
    <property type="match status" value="2"/>
</dbReference>
<protein>
    <submittedName>
        <fullName evidence="9 10">TPR and ankyrin repeat-containing protein 1 isoform X1</fullName>
    </submittedName>
</protein>
<dbReference type="OrthoDB" id="3156807at2759"/>
<dbReference type="Gene3D" id="1.10.10.160">
    <property type="match status" value="1"/>
</dbReference>
<gene>
    <name evidence="9 10 11 12" type="primary">trank1.L</name>
</gene>
<dbReference type="InterPro" id="IPR027417">
    <property type="entry name" value="P-loop_NTPase"/>
</dbReference>
<keyword evidence="5" id="KW-0175">Coiled coil</keyword>
<dbReference type="InterPro" id="IPR011990">
    <property type="entry name" value="TPR-like_helical_dom_sf"/>
</dbReference>
<feature type="region of interest" description="Disordered" evidence="6">
    <location>
        <begin position="1110"/>
        <end position="1153"/>
    </location>
</feature>
<feature type="domain" description="UvrD-like helicase ATP-binding" evidence="7">
    <location>
        <begin position="1350"/>
        <end position="1444"/>
    </location>
</feature>
<evidence type="ECO:0000256" key="5">
    <source>
        <dbReference type="SAM" id="Coils"/>
    </source>
</evidence>
<keyword evidence="4" id="KW-0067">ATP-binding</keyword>
<dbReference type="GO" id="GO:0016787">
    <property type="term" value="F:hydrolase activity"/>
    <property type="evidence" value="ECO:0007669"/>
    <property type="project" value="UniProtKB-KW"/>
</dbReference>
<dbReference type="SMART" id="SM00028">
    <property type="entry name" value="TPR"/>
    <property type="match status" value="3"/>
</dbReference>
<evidence type="ECO:0000313" key="12">
    <source>
        <dbReference type="Xenbase" id="XB-GENE-17337552"/>
    </source>
</evidence>
<dbReference type="GO" id="GO:0004386">
    <property type="term" value="F:helicase activity"/>
    <property type="evidence" value="ECO:0007669"/>
    <property type="project" value="UniProtKB-KW"/>
</dbReference>
<dbReference type="InterPro" id="IPR019734">
    <property type="entry name" value="TPR_rpt"/>
</dbReference>
<dbReference type="SUPFAM" id="SSF52540">
    <property type="entry name" value="P-loop containing nucleoside triphosphate hydrolases"/>
    <property type="match status" value="1"/>
</dbReference>
<evidence type="ECO:0000256" key="2">
    <source>
        <dbReference type="ARBA" id="ARBA00022801"/>
    </source>
</evidence>
<evidence type="ECO:0000256" key="6">
    <source>
        <dbReference type="SAM" id="MobiDB-lite"/>
    </source>
</evidence>
<dbReference type="GeneID" id="108718998"/>
<dbReference type="InterPro" id="IPR036770">
    <property type="entry name" value="Ankyrin_rpt-contain_sf"/>
</dbReference>
<dbReference type="Gene3D" id="1.25.40.20">
    <property type="entry name" value="Ankyrin repeat-containing domain"/>
    <property type="match status" value="2"/>
</dbReference>
<keyword evidence="8" id="KW-1185">Reference proteome</keyword>
<reference evidence="9 10" key="1">
    <citation type="submission" date="2022-04" db="UniProtKB">
        <authorList>
            <consortium name="RefSeq"/>
        </authorList>
    </citation>
    <scope>IDENTIFICATION</scope>
    <source>
        <strain evidence="9 10">J_2021</strain>
        <tissue evidence="9 10">Erythrocytes</tissue>
    </source>
</reference>
<evidence type="ECO:0000313" key="8">
    <source>
        <dbReference type="Proteomes" id="UP000186698"/>
    </source>
</evidence>